<dbReference type="InterPro" id="IPR004447">
    <property type="entry name" value="Peptidase_S41A"/>
</dbReference>
<dbReference type="Gene3D" id="3.30.750.44">
    <property type="match status" value="1"/>
</dbReference>
<dbReference type="Pfam" id="PF22694">
    <property type="entry name" value="CtpB_N-like"/>
    <property type="match status" value="1"/>
</dbReference>
<dbReference type="Gene3D" id="2.30.42.10">
    <property type="match status" value="1"/>
</dbReference>
<dbReference type="SUPFAM" id="SSF52096">
    <property type="entry name" value="ClpP/crotonase"/>
    <property type="match status" value="1"/>
</dbReference>
<protein>
    <submittedName>
        <fullName evidence="7">Peptidase S41</fullName>
    </submittedName>
</protein>
<dbReference type="EMBL" id="NBWU01000001">
    <property type="protein sequence ID" value="PCE66720.1"/>
    <property type="molecule type" value="Genomic_DNA"/>
</dbReference>
<proteinExistence type="inferred from homology"/>
<dbReference type="InterPro" id="IPR055210">
    <property type="entry name" value="CtpA/B_N"/>
</dbReference>
<gene>
    <name evidence="7" type="ORF">B7P33_05360</name>
</gene>
<keyword evidence="2 5" id="KW-0645">Protease</keyword>
<dbReference type="InterPro" id="IPR029045">
    <property type="entry name" value="ClpP/crotonase-like_dom_sf"/>
</dbReference>
<name>A0A2A4GFG4_9FLAO</name>
<dbReference type="Pfam" id="PF17820">
    <property type="entry name" value="PDZ_6"/>
    <property type="match status" value="1"/>
</dbReference>
<evidence type="ECO:0000256" key="3">
    <source>
        <dbReference type="ARBA" id="ARBA00022801"/>
    </source>
</evidence>
<dbReference type="GO" id="GO:0004175">
    <property type="term" value="F:endopeptidase activity"/>
    <property type="evidence" value="ECO:0007669"/>
    <property type="project" value="TreeGrafter"/>
</dbReference>
<dbReference type="Pfam" id="PF03572">
    <property type="entry name" value="Peptidase_S41"/>
    <property type="match status" value="1"/>
</dbReference>
<evidence type="ECO:0000259" key="6">
    <source>
        <dbReference type="PROSITE" id="PS50106"/>
    </source>
</evidence>
<dbReference type="CDD" id="cd07560">
    <property type="entry name" value="Peptidase_S41_CPP"/>
    <property type="match status" value="1"/>
</dbReference>
<evidence type="ECO:0000256" key="1">
    <source>
        <dbReference type="ARBA" id="ARBA00009179"/>
    </source>
</evidence>
<dbReference type="Proteomes" id="UP000219559">
    <property type="component" value="Unassembled WGS sequence"/>
</dbReference>
<evidence type="ECO:0000256" key="5">
    <source>
        <dbReference type="RuleBase" id="RU004404"/>
    </source>
</evidence>
<dbReference type="PANTHER" id="PTHR32060:SF30">
    <property type="entry name" value="CARBOXY-TERMINAL PROCESSING PROTEASE CTPA"/>
    <property type="match status" value="1"/>
</dbReference>
<dbReference type="InterPro" id="IPR001478">
    <property type="entry name" value="PDZ"/>
</dbReference>
<dbReference type="RefSeq" id="WP_097442242.1">
    <property type="nucleotide sequence ID" value="NZ_NBWU01000001.1"/>
</dbReference>
<organism evidence="7 8">
    <name type="scientific">Sediminicola luteus</name>
    <dbReference type="NCBI Taxonomy" id="319238"/>
    <lineage>
        <taxon>Bacteria</taxon>
        <taxon>Pseudomonadati</taxon>
        <taxon>Bacteroidota</taxon>
        <taxon>Flavobacteriia</taxon>
        <taxon>Flavobacteriales</taxon>
        <taxon>Flavobacteriaceae</taxon>
        <taxon>Sediminicola</taxon>
    </lineage>
</organism>
<dbReference type="InterPro" id="IPR005151">
    <property type="entry name" value="Tail-specific_protease"/>
</dbReference>
<evidence type="ECO:0000313" key="7">
    <source>
        <dbReference type="EMBL" id="PCE66720.1"/>
    </source>
</evidence>
<evidence type="ECO:0000256" key="4">
    <source>
        <dbReference type="ARBA" id="ARBA00022825"/>
    </source>
</evidence>
<feature type="domain" description="PDZ" evidence="6">
    <location>
        <begin position="82"/>
        <end position="164"/>
    </location>
</feature>
<keyword evidence="8" id="KW-1185">Reference proteome</keyword>
<dbReference type="CDD" id="cd06782">
    <property type="entry name" value="cpPDZ_CPP-like"/>
    <property type="match status" value="1"/>
</dbReference>
<dbReference type="PANTHER" id="PTHR32060">
    <property type="entry name" value="TAIL-SPECIFIC PROTEASE"/>
    <property type="match status" value="1"/>
</dbReference>
<keyword evidence="4 5" id="KW-0720">Serine protease</keyword>
<evidence type="ECO:0000313" key="8">
    <source>
        <dbReference type="Proteomes" id="UP000219559"/>
    </source>
</evidence>
<dbReference type="InterPro" id="IPR041489">
    <property type="entry name" value="PDZ_6"/>
</dbReference>
<dbReference type="SUPFAM" id="SSF50156">
    <property type="entry name" value="PDZ domain-like"/>
    <property type="match status" value="1"/>
</dbReference>
<accession>A0A2A4GFG4</accession>
<dbReference type="PROSITE" id="PS50106">
    <property type="entry name" value="PDZ"/>
    <property type="match status" value="1"/>
</dbReference>
<dbReference type="GO" id="GO:0008236">
    <property type="term" value="F:serine-type peptidase activity"/>
    <property type="evidence" value="ECO:0007669"/>
    <property type="project" value="UniProtKB-KW"/>
</dbReference>
<dbReference type="Gene3D" id="3.90.226.10">
    <property type="entry name" value="2-enoyl-CoA Hydratase, Chain A, domain 1"/>
    <property type="match status" value="1"/>
</dbReference>
<dbReference type="GO" id="GO:0006508">
    <property type="term" value="P:proteolysis"/>
    <property type="evidence" value="ECO:0007669"/>
    <property type="project" value="UniProtKB-KW"/>
</dbReference>
<dbReference type="NCBIfam" id="TIGR00225">
    <property type="entry name" value="prc"/>
    <property type="match status" value="1"/>
</dbReference>
<keyword evidence="3 5" id="KW-0378">Hydrolase</keyword>
<evidence type="ECO:0000256" key="2">
    <source>
        <dbReference type="ARBA" id="ARBA00022670"/>
    </source>
</evidence>
<dbReference type="GO" id="GO:0030288">
    <property type="term" value="C:outer membrane-bounded periplasmic space"/>
    <property type="evidence" value="ECO:0007669"/>
    <property type="project" value="TreeGrafter"/>
</dbReference>
<dbReference type="AlphaFoldDB" id="A0A2A4GFG4"/>
<sequence>MNPNKFKKFSVLILAVGVLFVASGYKSGFFEIAKQVEIFTTLFKQLNMNYVDETNPAELMDTAIKNMLEDLDPYTTYMNEQDVETYRMNNAGVYSGIGALVRSTENKLIIIEPYKGYAADLAGLKAGDEILEIAGSAVADLKDDAVELLKGAKNSDVELVYKRQGETHKTTLTRGQVDVDAVPFFKMVDDKTGYIVLSRFNKKASAQTQEALENLKDLGAERIILDLRGNPGGLLTEAINVTNLFVPKDELIVTTRGQVKKFNKEYFTKKKPIDTEIPLAVLVNGRSASASEIVSGSLQDLDRAVVIGARSFGKGLVQRPMKLAYGTQLKVTISRYYTPSGRCIQALDYWHRDEKGNAKRNTQFNNYKTRNGRPVQDGGGVLPDIEIASLQSNDFTKALEANLVLFDYATQYHYSHQLAKPEDLDFTEADFNDFTAFVSKRGIDYQTPTEEALEKALAADDIALYGPEITAKYKALQQEIKAGKISALDQYQKELSKSLEDEIVKRYFYREGLYERYLKKDEAILAATELLGNPSEYQKILQ</sequence>
<comment type="similarity">
    <text evidence="1 5">Belongs to the peptidase S41A family.</text>
</comment>
<reference evidence="7 8" key="1">
    <citation type="submission" date="2017-04" db="EMBL/GenBank/DDBJ databases">
        <title>A new member of the family Flavobacteriaceae isolated from ascidians.</title>
        <authorList>
            <person name="Chen L."/>
        </authorList>
    </citation>
    <scope>NUCLEOTIDE SEQUENCE [LARGE SCALE GENOMIC DNA]</scope>
    <source>
        <strain evidence="7 8">HQA918</strain>
    </source>
</reference>
<dbReference type="OrthoDB" id="9812068at2"/>
<dbReference type="SMART" id="SM00228">
    <property type="entry name" value="PDZ"/>
    <property type="match status" value="1"/>
</dbReference>
<dbReference type="GO" id="GO:0007165">
    <property type="term" value="P:signal transduction"/>
    <property type="evidence" value="ECO:0007669"/>
    <property type="project" value="TreeGrafter"/>
</dbReference>
<dbReference type="SMART" id="SM00245">
    <property type="entry name" value="TSPc"/>
    <property type="match status" value="1"/>
</dbReference>
<dbReference type="InterPro" id="IPR036034">
    <property type="entry name" value="PDZ_sf"/>
</dbReference>
<comment type="caution">
    <text evidence="7">The sequence shown here is derived from an EMBL/GenBank/DDBJ whole genome shotgun (WGS) entry which is preliminary data.</text>
</comment>